<proteinExistence type="predicted"/>
<dbReference type="EMBL" id="KE346319">
    <property type="protein sequence ID" value="EXC33107.1"/>
    <property type="molecule type" value="Genomic_DNA"/>
</dbReference>
<gene>
    <name evidence="1" type="ORF">L484_014987</name>
</gene>
<name>W9SAH5_9ROSA</name>
<protein>
    <submittedName>
        <fullName evidence="1">Uncharacterized protein</fullName>
    </submittedName>
</protein>
<evidence type="ECO:0000313" key="2">
    <source>
        <dbReference type="Proteomes" id="UP000030645"/>
    </source>
</evidence>
<evidence type="ECO:0000313" key="1">
    <source>
        <dbReference type="EMBL" id="EXC33107.1"/>
    </source>
</evidence>
<dbReference type="Proteomes" id="UP000030645">
    <property type="component" value="Unassembled WGS sequence"/>
</dbReference>
<keyword evidence="2" id="KW-1185">Reference proteome</keyword>
<sequence>MEQYGFFSSSITGALETAKPRRRNRTAAAATATAKREYPPRLTTSLARQTGRLQTVTKRFNLVKRCADEGQRVVIEAEEIRDENHYGLRVRRANGRLLVSLIPVNEFHEANSCDDYDNDDHENIDCNDGDCEEEEEIKRSVDGDGDLPPKILAFPFFESVFEPSSTTVTSIM</sequence>
<dbReference type="AlphaFoldDB" id="W9SAH5"/>
<reference evidence="2" key="1">
    <citation type="submission" date="2013-01" db="EMBL/GenBank/DDBJ databases">
        <title>Draft Genome Sequence of a Mulberry Tree, Morus notabilis C.K. Schneid.</title>
        <authorList>
            <person name="He N."/>
            <person name="Zhao S."/>
        </authorList>
    </citation>
    <scope>NUCLEOTIDE SEQUENCE</scope>
</reference>
<organism evidence="1 2">
    <name type="scientific">Morus notabilis</name>
    <dbReference type="NCBI Taxonomy" id="981085"/>
    <lineage>
        <taxon>Eukaryota</taxon>
        <taxon>Viridiplantae</taxon>
        <taxon>Streptophyta</taxon>
        <taxon>Embryophyta</taxon>
        <taxon>Tracheophyta</taxon>
        <taxon>Spermatophyta</taxon>
        <taxon>Magnoliopsida</taxon>
        <taxon>eudicotyledons</taxon>
        <taxon>Gunneridae</taxon>
        <taxon>Pentapetalae</taxon>
        <taxon>rosids</taxon>
        <taxon>fabids</taxon>
        <taxon>Rosales</taxon>
        <taxon>Moraceae</taxon>
        <taxon>Moreae</taxon>
        <taxon>Morus</taxon>
    </lineage>
</organism>
<accession>W9SAH5</accession>